<dbReference type="EMBL" id="AVOT02029657">
    <property type="protein sequence ID" value="MBW0522581.1"/>
    <property type="molecule type" value="Genomic_DNA"/>
</dbReference>
<accession>A0A9Q3HYB1</accession>
<protein>
    <recommendedName>
        <fullName evidence="3">DUF4939 domain-containing protein</fullName>
    </recommendedName>
</protein>
<dbReference type="Proteomes" id="UP000765509">
    <property type="component" value="Unassembled WGS sequence"/>
</dbReference>
<comment type="caution">
    <text evidence="1">The sequence shown here is derived from an EMBL/GenBank/DDBJ whole genome shotgun (WGS) entry which is preliminary data.</text>
</comment>
<reference evidence="1" key="1">
    <citation type="submission" date="2021-03" db="EMBL/GenBank/DDBJ databases">
        <title>Draft genome sequence of rust myrtle Austropuccinia psidii MF-1, a brazilian biotype.</title>
        <authorList>
            <person name="Quecine M.C."/>
            <person name="Pachon D.M.R."/>
            <person name="Bonatelli M.L."/>
            <person name="Correr F.H."/>
            <person name="Franceschini L.M."/>
            <person name="Leite T.F."/>
            <person name="Margarido G.R.A."/>
            <person name="Almeida C.A."/>
            <person name="Ferrarezi J.A."/>
            <person name="Labate C.A."/>
        </authorList>
    </citation>
    <scope>NUCLEOTIDE SEQUENCE</scope>
    <source>
        <strain evidence="1">MF-1</strain>
    </source>
</reference>
<sequence>MKAPECFDGTRPFKVRNFLQSFQLIFHNYPAFFSQARNKLLYATSFIIGRASRWIEPYFNNLTNQEPTYLLNSWSLSESQLFTFFGDPNEVRKFGAVFDYLIMKEVFDTPKGEDRIMGFDFPTHFNPSIDWRQVLRTFNSDPKDYYDSRKSFSNDVSCANSCEALGGDSRTP</sequence>
<keyword evidence="2" id="KW-1185">Reference proteome</keyword>
<evidence type="ECO:0008006" key="3">
    <source>
        <dbReference type="Google" id="ProtNLM"/>
    </source>
</evidence>
<organism evidence="1 2">
    <name type="scientific">Austropuccinia psidii MF-1</name>
    <dbReference type="NCBI Taxonomy" id="1389203"/>
    <lineage>
        <taxon>Eukaryota</taxon>
        <taxon>Fungi</taxon>
        <taxon>Dikarya</taxon>
        <taxon>Basidiomycota</taxon>
        <taxon>Pucciniomycotina</taxon>
        <taxon>Pucciniomycetes</taxon>
        <taxon>Pucciniales</taxon>
        <taxon>Sphaerophragmiaceae</taxon>
        <taxon>Austropuccinia</taxon>
    </lineage>
</organism>
<dbReference type="OrthoDB" id="5582182at2759"/>
<proteinExistence type="predicted"/>
<evidence type="ECO:0000313" key="2">
    <source>
        <dbReference type="Proteomes" id="UP000765509"/>
    </source>
</evidence>
<evidence type="ECO:0000313" key="1">
    <source>
        <dbReference type="EMBL" id="MBW0522581.1"/>
    </source>
</evidence>
<dbReference type="AlphaFoldDB" id="A0A9Q3HYB1"/>
<gene>
    <name evidence="1" type="ORF">O181_062296</name>
</gene>
<name>A0A9Q3HYB1_9BASI</name>